<dbReference type="AlphaFoldDB" id="A0A8T1T267"/>
<dbReference type="OrthoDB" id="9906959at2759"/>
<evidence type="ECO:0000256" key="1">
    <source>
        <dbReference type="ARBA" id="ARBA00010879"/>
    </source>
</evidence>
<dbReference type="InterPro" id="IPR000477">
    <property type="entry name" value="RT_dom"/>
</dbReference>
<keyword evidence="5" id="KW-1185">Reference proteome</keyword>
<sequence>PMFSATPGLTERAYHSIDTGNAHPIRAQPYRVAPHAKTVIEREVQDMLQMGIIRPSSSAWASPVVLVPKPDGEIRFCMDYRKLNAVTCPDNYPMPRTDELLEKLGCAQFISTLDLTKGYWQVPVDESAKERSAFITHSGL</sequence>
<feature type="non-terminal residue" evidence="4">
    <location>
        <position position="1"/>
    </location>
</feature>
<dbReference type="InterPro" id="IPR053134">
    <property type="entry name" value="RNA-dir_DNA_polymerase"/>
</dbReference>
<dbReference type="InterPro" id="IPR043502">
    <property type="entry name" value="DNA/RNA_pol_sf"/>
</dbReference>
<proteinExistence type="inferred from homology"/>
<evidence type="ECO:0000256" key="2">
    <source>
        <dbReference type="ARBA" id="ARBA00012180"/>
    </source>
</evidence>
<dbReference type="PANTHER" id="PTHR24559">
    <property type="entry name" value="TRANSPOSON TY3-I GAG-POL POLYPROTEIN"/>
    <property type="match status" value="1"/>
</dbReference>
<accession>A0A8T1T267</accession>
<feature type="domain" description="Reverse transcriptase" evidence="3">
    <location>
        <begin position="67"/>
        <end position="137"/>
    </location>
</feature>
<gene>
    <name evidence="4" type="ORF">G0U57_015289</name>
</gene>
<dbReference type="EMBL" id="JAHGAV010000046">
    <property type="protein sequence ID" value="KAG6935239.1"/>
    <property type="molecule type" value="Genomic_DNA"/>
</dbReference>
<comment type="similarity">
    <text evidence="1">Belongs to the beta type-B retroviral polymerase family. HERV class-II K(HML-2) pol subfamily.</text>
</comment>
<dbReference type="CDD" id="cd01647">
    <property type="entry name" value="RT_LTR"/>
    <property type="match status" value="1"/>
</dbReference>
<dbReference type="Proteomes" id="UP000765507">
    <property type="component" value="Unassembled WGS sequence"/>
</dbReference>
<protein>
    <recommendedName>
        <fullName evidence="2">ribonuclease H</fullName>
        <ecNumber evidence="2">3.1.26.4</ecNumber>
    </recommendedName>
</protein>
<feature type="non-terminal residue" evidence="4">
    <location>
        <position position="140"/>
    </location>
</feature>
<evidence type="ECO:0000313" key="5">
    <source>
        <dbReference type="Proteomes" id="UP000765507"/>
    </source>
</evidence>
<dbReference type="InterPro" id="IPR043128">
    <property type="entry name" value="Rev_trsase/Diguanyl_cyclase"/>
</dbReference>
<dbReference type="Pfam" id="PF00078">
    <property type="entry name" value="RVT_1"/>
    <property type="match status" value="1"/>
</dbReference>
<dbReference type="GO" id="GO:0004523">
    <property type="term" value="F:RNA-DNA hybrid ribonuclease activity"/>
    <property type="evidence" value="ECO:0007669"/>
    <property type="project" value="UniProtKB-EC"/>
</dbReference>
<dbReference type="Gene3D" id="3.30.70.270">
    <property type="match status" value="1"/>
</dbReference>
<reference evidence="4 5" key="1">
    <citation type="journal article" date="2020" name="G3 (Bethesda)">
        <title>Draft Genome of the Common Snapping Turtle, Chelydra serpentina, a Model for Phenotypic Plasticity in Reptiles.</title>
        <authorList>
            <person name="Das D."/>
            <person name="Singh S.K."/>
            <person name="Bierstedt J."/>
            <person name="Erickson A."/>
            <person name="Galli G.L.J."/>
            <person name="Crossley D.A. 2nd"/>
            <person name="Rhen T."/>
        </authorList>
    </citation>
    <scope>NUCLEOTIDE SEQUENCE [LARGE SCALE GENOMIC DNA]</scope>
    <source>
        <strain evidence="4">KW</strain>
    </source>
</reference>
<evidence type="ECO:0000313" key="4">
    <source>
        <dbReference type="EMBL" id="KAG6935239.1"/>
    </source>
</evidence>
<dbReference type="FunFam" id="3.10.10.10:FF:000002">
    <property type="entry name" value="Retrovirus-related Pol polyprotein from transposon 17.6-like protein"/>
    <property type="match status" value="1"/>
</dbReference>
<comment type="caution">
    <text evidence="4">The sequence shown here is derived from an EMBL/GenBank/DDBJ whole genome shotgun (WGS) entry which is preliminary data.</text>
</comment>
<dbReference type="SUPFAM" id="SSF56672">
    <property type="entry name" value="DNA/RNA polymerases"/>
    <property type="match status" value="1"/>
</dbReference>
<dbReference type="PANTHER" id="PTHR24559:SF454">
    <property type="entry name" value="RIBONUCLEASE H"/>
    <property type="match status" value="1"/>
</dbReference>
<organism evidence="4 5">
    <name type="scientific">Chelydra serpentina</name>
    <name type="common">Snapping turtle</name>
    <name type="synonym">Testudo serpentina</name>
    <dbReference type="NCBI Taxonomy" id="8475"/>
    <lineage>
        <taxon>Eukaryota</taxon>
        <taxon>Metazoa</taxon>
        <taxon>Chordata</taxon>
        <taxon>Craniata</taxon>
        <taxon>Vertebrata</taxon>
        <taxon>Euteleostomi</taxon>
        <taxon>Archelosauria</taxon>
        <taxon>Testudinata</taxon>
        <taxon>Testudines</taxon>
        <taxon>Cryptodira</taxon>
        <taxon>Durocryptodira</taxon>
        <taxon>Americhelydia</taxon>
        <taxon>Chelydroidea</taxon>
        <taxon>Chelydridae</taxon>
        <taxon>Chelydra</taxon>
    </lineage>
</organism>
<dbReference type="EC" id="3.1.26.4" evidence="2"/>
<name>A0A8T1T267_CHESE</name>
<evidence type="ECO:0000259" key="3">
    <source>
        <dbReference type="Pfam" id="PF00078"/>
    </source>
</evidence>
<dbReference type="Gene3D" id="3.10.10.10">
    <property type="entry name" value="HIV Type 1 Reverse Transcriptase, subunit A, domain 1"/>
    <property type="match status" value="1"/>
</dbReference>